<sequence length="68" mass="7230">MDERVKLGAVLAAGVVLPGIANYLLYQAGLETASKVAWYGGYATMVVVVWYNWIRPLDLSGASGGTEP</sequence>
<name>A0A1I0Q8Q0_9EURY</name>
<evidence type="ECO:0000313" key="2">
    <source>
        <dbReference type="EMBL" id="SEW23392.1"/>
    </source>
</evidence>
<dbReference type="STRING" id="355548.SAMN04487945_2387"/>
<dbReference type="Pfam" id="PF25959">
    <property type="entry name" value="DUF7996"/>
    <property type="match status" value="1"/>
</dbReference>
<accession>A0A1I0Q8Q0</accession>
<keyword evidence="3" id="KW-1185">Reference proteome</keyword>
<feature type="transmembrane region" description="Helical" evidence="1">
    <location>
        <begin position="37"/>
        <end position="54"/>
    </location>
</feature>
<proteinExistence type="predicted"/>
<dbReference type="InterPro" id="IPR058309">
    <property type="entry name" value="DUF7996"/>
</dbReference>
<evidence type="ECO:0000313" key="3">
    <source>
        <dbReference type="Proteomes" id="UP000198518"/>
    </source>
</evidence>
<feature type="transmembrane region" description="Helical" evidence="1">
    <location>
        <begin position="7"/>
        <end position="25"/>
    </location>
</feature>
<organism evidence="2 3">
    <name type="scientific">Halobacterium jilantaiense</name>
    <dbReference type="NCBI Taxonomy" id="355548"/>
    <lineage>
        <taxon>Archaea</taxon>
        <taxon>Methanobacteriati</taxon>
        <taxon>Methanobacteriota</taxon>
        <taxon>Stenosarchaea group</taxon>
        <taxon>Halobacteria</taxon>
        <taxon>Halobacteriales</taxon>
        <taxon>Halobacteriaceae</taxon>
        <taxon>Halobacterium</taxon>
    </lineage>
</organism>
<dbReference type="RefSeq" id="WP_089669599.1">
    <property type="nucleotide sequence ID" value="NZ_FOJA01000001.1"/>
</dbReference>
<dbReference type="EMBL" id="FOJA01000001">
    <property type="protein sequence ID" value="SEW23392.1"/>
    <property type="molecule type" value="Genomic_DNA"/>
</dbReference>
<dbReference type="Proteomes" id="UP000198518">
    <property type="component" value="Unassembled WGS sequence"/>
</dbReference>
<reference evidence="2 3" key="1">
    <citation type="submission" date="2016-10" db="EMBL/GenBank/DDBJ databases">
        <authorList>
            <person name="de Groot N.N."/>
        </authorList>
    </citation>
    <scope>NUCLEOTIDE SEQUENCE [LARGE SCALE GENOMIC DNA]</scope>
    <source>
        <strain evidence="2 3">CGMCC 1.5337</strain>
    </source>
</reference>
<keyword evidence="1" id="KW-0472">Membrane</keyword>
<keyword evidence="1" id="KW-0812">Transmembrane</keyword>
<keyword evidence="1" id="KW-1133">Transmembrane helix</keyword>
<dbReference type="OrthoDB" id="304630at2157"/>
<protein>
    <submittedName>
        <fullName evidence="2">Uncharacterized protein</fullName>
    </submittedName>
</protein>
<evidence type="ECO:0000256" key="1">
    <source>
        <dbReference type="SAM" id="Phobius"/>
    </source>
</evidence>
<gene>
    <name evidence="2" type="ORF">SAMN04487945_2387</name>
</gene>
<dbReference type="AlphaFoldDB" id="A0A1I0Q8Q0"/>